<dbReference type="SMART" id="SM00448">
    <property type="entry name" value="REC"/>
    <property type="match status" value="1"/>
</dbReference>
<gene>
    <name evidence="4" type="ORF">FTW19_21940</name>
</gene>
<keyword evidence="1 2" id="KW-0597">Phosphoprotein</keyword>
<dbReference type="Proteomes" id="UP000321820">
    <property type="component" value="Chromosome"/>
</dbReference>
<dbReference type="PANTHER" id="PTHR44591:SF25">
    <property type="entry name" value="CHEMOTAXIS TWO-COMPONENT RESPONSE REGULATOR"/>
    <property type="match status" value="1"/>
</dbReference>
<protein>
    <submittedName>
        <fullName evidence="4">Response regulator</fullName>
    </submittedName>
</protein>
<dbReference type="PANTHER" id="PTHR44591">
    <property type="entry name" value="STRESS RESPONSE REGULATOR PROTEIN 1"/>
    <property type="match status" value="1"/>
</dbReference>
<evidence type="ECO:0000259" key="3">
    <source>
        <dbReference type="PROSITE" id="PS50110"/>
    </source>
</evidence>
<dbReference type="GO" id="GO:0000160">
    <property type="term" value="P:phosphorelay signal transduction system"/>
    <property type="evidence" value="ECO:0007669"/>
    <property type="project" value="InterPro"/>
</dbReference>
<feature type="domain" description="Response regulatory" evidence="3">
    <location>
        <begin position="9"/>
        <end position="123"/>
    </location>
</feature>
<name>A0A5B9EDX3_9BACT</name>
<reference evidence="4 5" key="1">
    <citation type="submission" date="2019-08" db="EMBL/GenBank/DDBJ databases">
        <title>Complete genome sequence of Terriglobus albidus strain ORNL.</title>
        <authorList>
            <person name="Podar M."/>
        </authorList>
    </citation>
    <scope>NUCLEOTIDE SEQUENCE [LARGE SCALE GENOMIC DNA]</scope>
    <source>
        <strain evidence="4 5">ORNL</strain>
    </source>
</reference>
<organism evidence="4 5">
    <name type="scientific">Terriglobus albidus</name>
    <dbReference type="NCBI Taxonomy" id="1592106"/>
    <lineage>
        <taxon>Bacteria</taxon>
        <taxon>Pseudomonadati</taxon>
        <taxon>Acidobacteriota</taxon>
        <taxon>Terriglobia</taxon>
        <taxon>Terriglobales</taxon>
        <taxon>Acidobacteriaceae</taxon>
        <taxon>Terriglobus</taxon>
    </lineage>
</organism>
<dbReference type="OrthoDB" id="120990at2"/>
<accession>A0A5B9EDX3</accession>
<evidence type="ECO:0000313" key="4">
    <source>
        <dbReference type="EMBL" id="QEE30408.1"/>
    </source>
</evidence>
<dbReference type="Gene3D" id="3.40.50.2300">
    <property type="match status" value="1"/>
</dbReference>
<feature type="modified residue" description="4-aspartylphosphate" evidence="2">
    <location>
        <position position="58"/>
    </location>
</feature>
<evidence type="ECO:0000256" key="2">
    <source>
        <dbReference type="PROSITE-ProRule" id="PRU00169"/>
    </source>
</evidence>
<proteinExistence type="predicted"/>
<dbReference type="PROSITE" id="PS50110">
    <property type="entry name" value="RESPONSE_REGULATORY"/>
    <property type="match status" value="1"/>
</dbReference>
<dbReference type="InterPro" id="IPR001789">
    <property type="entry name" value="Sig_transdc_resp-reg_receiver"/>
</dbReference>
<dbReference type="SUPFAM" id="SSF52172">
    <property type="entry name" value="CheY-like"/>
    <property type="match status" value="1"/>
</dbReference>
<keyword evidence="5" id="KW-1185">Reference proteome</keyword>
<dbReference type="EMBL" id="CP042806">
    <property type="protein sequence ID" value="QEE30408.1"/>
    <property type="molecule type" value="Genomic_DNA"/>
</dbReference>
<dbReference type="KEGG" id="talb:FTW19_21940"/>
<dbReference type="RefSeq" id="WP_147649709.1">
    <property type="nucleotide sequence ID" value="NZ_CP042806.1"/>
</dbReference>
<sequence>MAAGKTSRIVAVVDDDHRVRESLEQLFRSAGVEHLLFSSGEEVLAHEGTQQIGCLVTDVRMPGMDGCELQRRIGSKLPDLAVIFLTAHQDDAVWRHARQHGAFALLYKPFDGEELLRLVMLALRWSRTREAFDVDC</sequence>
<dbReference type="InterPro" id="IPR050595">
    <property type="entry name" value="Bact_response_regulator"/>
</dbReference>
<dbReference type="AlphaFoldDB" id="A0A5B9EDX3"/>
<dbReference type="InterPro" id="IPR011006">
    <property type="entry name" value="CheY-like_superfamily"/>
</dbReference>
<evidence type="ECO:0000313" key="5">
    <source>
        <dbReference type="Proteomes" id="UP000321820"/>
    </source>
</evidence>
<evidence type="ECO:0000256" key="1">
    <source>
        <dbReference type="ARBA" id="ARBA00022553"/>
    </source>
</evidence>
<dbReference type="Pfam" id="PF00072">
    <property type="entry name" value="Response_reg"/>
    <property type="match status" value="1"/>
</dbReference>